<dbReference type="GO" id="GO:0034599">
    <property type="term" value="P:cellular response to oxidative stress"/>
    <property type="evidence" value="ECO:0007669"/>
    <property type="project" value="TreeGrafter"/>
</dbReference>
<evidence type="ECO:0000256" key="2">
    <source>
        <dbReference type="ARBA" id="ARBA00013017"/>
    </source>
</evidence>
<accession>A0A161K645</accession>
<evidence type="ECO:0000256" key="3">
    <source>
        <dbReference type="ARBA" id="ARBA00022559"/>
    </source>
</evidence>
<dbReference type="InterPro" id="IPR000866">
    <property type="entry name" value="AhpC/TSA"/>
</dbReference>
<dbReference type="PANTHER" id="PTHR42801">
    <property type="entry name" value="THIOREDOXIN-DEPENDENT PEROXIDE REDUCTASE"/>
    <property type="match status" value="1"/>
</dbReference>
<proteinExistence type="inferred from homology"/>
<dbReference type="InterPro" id="IPR024706">
    <property type="entry name" value="Peroxiredoxin_AhpC-typ"/>
</dbReference>
<keyword evidence="4" id="KW-0049">Antioxidant</keyword>
<dbReference type="Gene3D" id="3.40.30.10">
    <property type="entry name" value="Glutaredoxin"/>
    <property type="match status" value="1"/>
</dbReference>
<keyword evidence="6" id="KW-1015">Disulfide bond</keyword>
<evidence type="ECO:0000256" key="5">
    <source>
        <dbReference type="ARBA" id="ARBA00023002"/>
    </source>
</evidence>
<name>A0A161K645_9ZZZZ</name>
<evidence type="ECO:0000256" key="9">
    <source>
        <dbReference type="ARBA" id="ARBA00038489"/>
    </source>
</evidence>
<evidence type="ECO:0000256" key="10">
    <source>
        <dbReference type="ARBA" id="ARBA00049091"/>
    </source>
</evidence>
<dbReference type="EC" id="1.11.1.24" evidence="2"/>
<reference evidence="12" key="1">
    <citation type="submission" date="2015-10" db="EMBL/GenBank/DDBJ databases">
        <authorList>
            <person name="Gilbert D.G."/>
        </authorList>
    </citation>
    <scope>NUCLEOTIDE SEQUENCE</scope>
</reference>
<keyword evidence="5 12" id="KW-0560">Oxidoreductase</keyword>
<organism evidence="12">
    <name type="scientific">hydrothermal vent metagenome</name>
    <dbReference type="NCBI Taxonomy" id="652676"/>
    <lineage>
        <taxon>unclassified sequences</taxon>
        <taxon>metagenomes</taxon>
        <taxon>ecological metagenomes</taxon>
    </lineage>
</organism>
<dbReference type="InterPro" id="IPR036249">
    <property type="entry name" value="Thioredoxin-like_sf"/>
</dbReference>
<dbReference type="PROSITE" id="PS51352">
    <property type="entry name" value="THIOREDOXIN_2"/>
    <property type="match status" value="1"/>
</dbReference>
<dbReference type="EMBL" id="CZRL01000041">
    <property type="protein sequence ID" value="CUS50851.1"/>
    <property type="molecule type" value="Genomic_DNA"/>
</dbReference>
<dbReference type="GO" id="GO:0005737">
    <property type="term" value="C:cytoplasm"/>
    <property type="evidence" value="ECO:0007669"/>
    <property type="project" value="TreeGrafter"/>
</dbReference>
<comment type="similarity">
    <text evidence="9">Belongs to the peroxiredoxin family. BCP/PrxQ subfamily.</text>
</comment>
<feature type="domain" description="Thioredoxin" evidence="11">
    <location>
        <begin position="3"/>
        <end position="156"/>
    </location>
</feature>
<dbReference type="CDD" id="cd03017">
    <property type="entry name" value="PRX_BCP"/>
    <property type="match status" value="1"/>
</dbReference>
<evidence type="ECO:0000256" key="4">
    <source>
        <dbReference type="ARBA" id="ARBA00022862"/>
    </source>
</evidence>
<dbReference type="Pfam" id="PF00578">
    <property type="entry name" value="AhpC-TSA"/>
    <property type="match status" value="1"/>
</dbReference>
<comment type="subunit">
    <text evidence="1">Monomer.</text>
</comment>
<dbReference type="GO" id="GO:0045454">
    <property type="term" value="P:cell redox homeostasis"/>
    <property type="evidence" value="ECO:0007669"/>
    <property type="project" value="TreeGrafter"/>
</dbReference>
<dbReference type="InterPro" id="IPR050924">
    <property type="entry name" value="Peroxiredoxin_BCP/PrxQ"/>
</dbReference>
<dbReference type="GO" id="GO:0008379">
    <property type="term" value="F:thioredoxin peroxidase activity"/>
    <property type="evidence" value="ECO:0007669"/>
    <property type="project" value="TreeGrafter"/>
</dbReference>
<evidence type="ECO:0000256" key="8">
    <source>
        <dbReference type="ARBA" id="ARBA00032824"/>
    </source>
</evidence>
<keyword evidence="3 12" id="KW-0575">Peroxidase</keyword>
<evidence type="ECO:0000259" key="11">
    <source>
        <dbReference type="PROSITE" id="PS51352"/>
    </source>
</evidence>
<gene>
    <name evidence="12" type="ORF">MGWOODY_XGa542</name>
</gene>
<dbReference type="PIRSF" id="PIRSF000239">
    <property type="entry name" value="AHPC"/>
    <property type="match status" value="1"/>
</dbReference>
<comment type="catalytic activity">
    <reaction evidence="10">
        <text>a hydroperoxide + [thioredoxin]-dithiol = an alcohol + [thioredoxin]-disulfide + H2O</text>
        <dbReference type="Rhea" id="RHEA:62620"/>
        <dbReference type="Rhea" id="RHEA-COMP:10698"/>
        <dbReference type="Rhea" id="RHEA-COMP:10700"/>
        <dbReference type="ChEBI" id="CHEBI:15377"/>
        <dbReference type="ChEBI" id="CHEBI:29950"/>
        <dbReference type="ChEBI" id="CHEBI:30879"/>
        <dbReference type="ChEBI" id="CHEBI:35924"/>
        <dbReference type="ChEBI" id="CHEBI:50058"/>
        <dbReference type="EC" id="1.11.1.24"/>
    </reaction>
</comment>
<dbReference type="SUPFAM" id="SSF52833">
    <property type="entry name" value="Thioredoxin-like"/>
    <property type="match status" value="1"/>
</dbReference>
<evidence type="ECO:0000256" key="7">
    <source>
        <dbReference type="ARBA" id="ARBA00023284"/>
    </source>
</evidence>
<evidence type="ECO:0000256" key="6">
    <source>
        <dbReference type="ARBA" id="ARBA00023157"/>
    </source>
</evidence>
<evidence type="ECO:0000313" key="12">
    <source>
        <dbReference type="EMBL" id="CUS50851.1"/>
    </source>
</evidence>
<dbReference type="PANTHER" id="PTHR42801:SF4">
    <property type="entry name" value="AHPC_TSA FAMILY PROTEIN"/>
    <property type="match status" value="1"/>
</dbReference>
<evidence type="ECO:0000256" key="1">
    <source>
        <dbReference type="ARBA" id="ARBA00011245"/>
    </source>
</evidence>
<dbReference type="InterPro" id="IPR013766">
    <property type="entry name" value="Thioredoxin_domain"/>
</dbReference>
<dbReference type="AlphaFoldDB" id="A0A161K645"/>
<keyword evidence="7" id="KW-0676">Redox-active center</keyword>
<dbReference type="FunFam" id="3.40.30.10:FF:000007">
    <property type="entry name" value="Thioredoxin-dependent thiol peroxidase"/>
    <property type="match status" value="1"/>
</dbReference>
<protein>
    <recommendedName>
        <fullName evidence="2">thioredoxin-dependent peroxiredoxin</fullName>
        <ecNumber evidence="2">1.11.1.24</ecNumber>
    </recommendedName>
    <alternativeName>
        <fullName evidence="8">Thioredoxin peroxidase</fullName>
    </alternativeName>
</protein>
<sequence length="157" mass="17649">MAIEEGKKAPAFTLNDQDGKEVKLSDLAGQWTVLYFYPRDDTPGCTIEACDFTSSLKDFEKLGATVYGCSPDSIESHQEFIKKFKLKIGLLSDPTHKMMEKYSAWGEKNMYGKISEGVIRSTVLIDPEGKVAKHWKRVKAKDHAEYVRKALAELADP</sequence>